<keyword evidence="1" id="KW-0812">Transmembrane</keyword>
<evidence type="ECO:0000256" key="1">
    <source>
        <dbReference type="SAM" id="Phobius"/>
    </source>
</evidence>
<dbReference type="Proteomes" id="UP000178880">
    <property type="component" value="Unassembled WGS sequence"/>
</dbReference>
<feature type="transmembrane region" description="Helical" evidence="1">
    <location>
        <begin position="77"/>
        <end position="102"/>
    </location>
</feature>
<feature type="transmembrane region" description="Helical" evidence="1">
    <location>
        <begin position="123"/>
        <end position="142"/>
    </location>
</feature>
<keyword evidence="1" id="KW-0472">Membrane</keyword>
<feature type="transmembrane region" description="Helical" evidence="1">
    <location>
        <begin position="39"/>
        <end position="57"/>
    </location>
</feature>
<organism evidence="2 3">
    <name type="scientific">Candidatus Liptonbacteria bacterium RIFCSPLOWO2_01_FULL_52_25</name>
    <dbReference type="NCBI Taxonomy" id="1798650"/>
    <lineage>
        <taxon>Bacteria</taxon>
        <taxon>Candidatus Liptoniibacteriota</taxon>
    </lineage>
</organism>
<reference evidence="2 3" key="1">
    <citation type="journal article" date="2016" name="Nat. Commun.">
        <title>Thousands of microbial genomes shed light on interconnected biogeochemical processes in an aquifer system.</title>
        <authorList>
            <person name="Anantharaman K."/>
            <person name="Brown C.T."/>
            <person name="Hug L.A."/>
            <person name="Sharon I."/>
            <person name="Castelle C.J."/>
            <person name="Probst A.J."/>
            <person name="Thomas B.C."/>
            <person name="Singh A."/>
            <person name="Wilkins M.J."/>
            <person name="Karaoz U."/>
            <person name="Brodie E.L."/>
            <person name="Williams K.H."/>
            <person name="Hubbard S.S."/>
            <person name="Banfield J.F."/>
        </authorList>
    </citation>
    <scope>NUCLEOTIDE SEQUENCE [LARGE SCALE GENOMIC DNA]</scope>
</reference>
<sequence>MKWFTKFVGRLPFAGKMSIRPLVFGLYHSTTAVERRKSYLYILTLLVFFVLFHVVQARMGIQALGFNSPIWAKAISGLYALANVFVVLTQLHLGFRTTRFFFGGLYPRSKRSYVDYSGAEVEIMLAVTIGGQIVFLSLYSIYR</sequence>
<proteinExistence type="predicted"/>
<name>A0A1G2CG51_9BACT</name>
<dbReference type="EMBL" id="MHLA01000015">
    <property type="protein sequence ID" value="OGY99397.1"/>
    <property type="molecule type" value="Genomic_DNA"/>
</dbReference>
<keyword evidence="1" id="KW-1133">Transmembrane helix</keyword>
<protein>
    <submittedName>
        <fullName evidence="2">Uncharacterized protein</fullName>
    </submittedName>
</protein>
<evidence type="ECO:0000313" key="2">
    <source>
        <dbReference type="EMBL" id="OGY99397.1"/>
    </source>
</evidence>
<dbReference type="AlphaFoldDB" id="A0A1G2CG51"/>
<comment type="caution">
    <text evidence="2">The sequence shown here is derived from an EMBL/GenBank/DDBJ whole genome shotgun (WGS) entry which is preliminary data.</text>
</comment>
<gene>
    <name evidence="2" type="ORF">A2945_00890</name>
</gene>
<evidence type="ECO:0000313" key="3">
    <source>
        <dbReference type="Proteomes" id="UP000178880"/>
    </source>
</evidence>
<accession>A0A1G2CG51</accession>